<evidence type="ECO:0000256" key="1">
    <source>
        <dbReference type="SAM" id="MobiDB-lite"/>
    </source>
</evidence>
<protein>
    <submittedName>
        <fullName evidence="2">Protein required for attachment to host cells</fullName>
    </submittedName>
</protein>
<dbReference type="RefSeq" id="WP_103720715.1">
    <property type="nucleotide sequence ID" value="NZ_PQFZ01000020.1"/>
</dbReference>
<dbReference type="Proteomes" id="UP000236919">
    <property type="component" value="Unassembled WGS sequence"/>
</dbReference>
<proteinExistence type="predicted"/>
<feature type="region of interest" description="Disordered" evidence="1">
    <location>
        <begin position="41"/>
        <end position="73"/>
    </location>
</feature>
<comment type="caution">
    <text evidence="2">The sequence shown here is derived from an EMBL/GenBank/DDBJ whole genome shotgun (WGS) entry which is preliminary data.</text>
</comment>
<dbReference type="OrthoDB" id="9812459at2"/>
<dbReference type="InterPro" id="IPR019291">
    <property type="entry name" value="Host_attachment_protein"/>
</dbReference>
<organism evidence="2 3">
    <name type="scientific">Bosea psychrotolerans</name>
    <dbReference type="NCBI Taxonomy" id="1871628"/>
    <lineage>
        <taxon>Bacteria</taxon>
        <taxon>Pseudomonadati</taxon>
        <taxon>Pseudomonadota</taxon>
        <taxon>Alphaproteobacteria</taxon>
        <taxon>Hyphomicrobiales</taxon>
        <taxon>Boseaceae</taxon>
        <taxon>Bosea</taxon>
    </lineage>
</organism>
<dbReference type="AlphaFoldDB" id="A0A2S4LXF8"/>
<dbReference type="Pfam" id="PF10116">
    <property type="entry name" value="Host_attach"/>
    <property type="match status" value="1"/>
</dbReference>
<keyword evidence="3" id="KW-1185">Reference proteome</keyword>
<evidence type="ECO:0000313" key="2">
    <source>
        <dbReference type="EMBL" id="POR47143.1"/>
    </source>
</evidence>
<reference evidence="2 3" key="1">
    <citation type="submission" date="2018-01" db="EMBL/GenBank/DDBJ databases">
        <title>Genomic Encyclopedia of Type Strains, Phase III (KMG-III): the genomes of soil and plant-associated and newly described type strains.</title>
        <authorList>
            <person name="Whitman W."/>
        </authorList>
    </citation>
    <scope>NUCLEOTIDE SEQUENCE [LARGE SCALE GENOMIC DNA]</scope>
    <source>
        <strain evidence="2 3">1131</strain>
    </source>
</reference>
<accession>A0A2S4LXF8</accession>
<gene>
    <name evidence="2" type="ORF">CYD53_12033</name>
</gene>
<sequence length="150" mass="16517">MSTHPVRLPHMSWLIVFDGAKALILRNTGKEQSPQLELVEAMQHRSPPSHELGRTRPGRVRQSHGPARSAVEEPDLHLAEELSFVKDVSAMVEKSVRGQAALNLVLAAPPKLLGELRRCLTPPVQALIVAEIGKDLTKLPIPEIERHFGA</sequence>
<name>A0A2S4LXF8_9HYPH</name>
<evidence type="ECO:0000313" key="3">
    <source>
        <dbReference type="Proteomes" id="UP000236919"/>
    </source>
</evidence>
<dbReference type="EMBL" id="PQFZ01000020">
    <property type="protein sequence ID" value="POR47143.1"/>
    <property type="molecule type" value="Genomic_DNA"/>
</dbReference>